<dbReference type="SUPFAM" id="SSF53448">
    <property type="entry name" value="Nucleotide-diphospho-sugar transferases"/>
    <property type="match status" value="1"/>
</dbReference>
<dbReference type="Gene3D" id="3.90.550.10">
    <property type="entry name" value="Spore Coat Polysaccharide Biosynthesis Protein SpsA, Chain A"/>
    <property type="match status" value="1"/>
</dbReference>
<keyword evidence="1" id="KW-0812">Transmembrane</keyword>
<feature type="domain" description="Glycosyltransferase 2-like" evidence="2">
    <location>
        <begin position="25"/>
        <end position="131"/>
    </location>
</feature>
<accession>A0ABX6T2W4</accession>
<keyword evidence="1" id="KW-1133">Transmembrane helix</keyword>
<evidence type="ECO:0000259" key="2">
    <source>
        <dbReference type="Pfam" id="PF00535"/>
    </source>
</evidence>
<feature type="transmembrane region" description="Helical" evidence="1">
    <location>
        <begin position="275"/>
        <end position="292"/>
    </location>
</feature>
<protein>
    <submittedName>
        <fullName evidence="3">Glycosyltransferase</fullName>
    </submittedName>
</protein>
<evidence type="ECO:0000313" key="4">
    <source>
        <dbReference type="Proteomes" id="UP000516134"/>
    </source>
</evidence>
<evidence type="ECO:0000256" key="1">
    <source>
        <dbReference type="SAM" id="Phobius"/>
    </source>
</evidence>
<dbReference type="EMBL" id="CP060780">
    <property type="protein sequence ID" value="QNP43242.1"/>
    <property type="molecule type" value="Genomic_DNA"/>
</dbReference>
<dbReference type="InterPro" id="IPR029044">
    <property type="entry name" value="Nucleotide-diphossugar_trans"/>
</dbReference>
<reference evidence="3 4" key="1">
    <citation type="submission" date="2020-08" db="EMBL/GenBank/DDBJ databases">
        <title>Genome sequence of Sphingomonas daechungensis KACC 18115T.</title>
        <authorList>
            <person name="Hyun D.-W."/>
            <person name="Bae J.-W."/>
        </authorList>
    </citation>
    <scope>NUCLEOTIDE SEQUENCE [LARGE SCALE GENOMIC DNA]</scope>
    <source>
        <strain evidence="3 4">KACC 18115</strain>
    </source>
</reference>
<dbReference type="Proteomes" id="UP000516134">
    <property type="component" value="Chromosome"/>
</dbReference>
<gene>
    <name evidence="3" type="ORF">H9L15_15200</name>
</gene>
<keyword evidence="1" id="KW-0472">Membrane</keyword>
<proteinExistence type="predicted"/>
<dbReference type="InterPro" id="IPR001173">
    <property type="entry name" value="Glyco_trans_2-like"/>
</dbReference>
<sequence length="309" mass="34155">MNKAAVSDDWTLSVVLGRVSTEDGDRVLETIAALDEKESGAPVEIVIADRLQDGISDRIRKEHPHVRLVPCPSDMTLPEMRLQAFDQTSGSIVAVTEDHCVPSPGWAGRVREAFAKGDDDLVAVGGSVVNGVCDRGLDWATFICEYSFFSPPVVEGMTDALPGMNVAYRRSVLEEADRERLRSGFWETTLHPGLVADGPTFYSSNQLAMFHKKKFSWRLFMAQRFIYSRYYAGLRFQNAGMAKRLAAGVASLALPPILFYRMTRAIAKKGLQREFIRALPSLSTFIIIWAIGESYGAIFGPGDALARIE</sequence>
<dbReference type="RefSeq" id="WP_187714672.1">
    <property type="nucleotide sequence ID" value="NZ_BAABJC010000001.1"/>
</dbReference>
<keyword evidence="4" id="KW-1185">Reference proteome</keyword>
<organism evidence="3 4">
    <name type="scientific">Sphingomonas daechungensis</name>
    <dbReference type="NCBI Taxonomy" id="1176646"/>
    <lineage>
        <taxon>Bacteria</taxon>
        <taxon>Pseudomonadati</taxon>
        <taxon>Pseudomonadota</taxon>
        <taxon>Alphaproteobacteria</taxon>
        <taxon>Sphingomonadales</taxon>
        <taxon>Sphingomonadaceae</taxon>
        <taxon>Sphingomonas</taxon>
    </lineage>
</organism>
<feature type="transmembrane region" description="Helical" evidence="1">
    <location>
        <begin position="245"/>
        <end position="263"/>
    </location>
</feature>
<evidence type="ECO:0000313" key="3">
    <source>
        <dbReference type="EMBL" id="QNP43242.1"/>
    </source>
</evidence>
<name>A0ABX6T2W4_9SPHN</name>
<dbReference type="Pfam" id="PF00535">
    <property type="entry name" value="Glycos_transf_2"/>
    <property type="match status" value="1"/>
</dbReference>